<keyword evidence="1" id="KW-1185">Reference proteome</keyword>
<reference evidence="2" key="1">
    <citation type="submission" date="2022-11" db="UniProtKB">
        <authorList>
            <consortium name="WormBaseParasite"/>
        </authorList>
    </citation>
    <scope>IDENTIFICATION</scope>
</reference>
<organism evidence="1 2">
    <name type="scientific">Panagrolaimus davidi</name>
    <dbReference type="NCBI Taxonomy" id="227884"/>
    <lineage>
        <taxon>Eukaryota</taxon>
        <taxon>Metazoa</taxon>
        <taxon>Ecdysozoa</taxon>
        <taxon>Nematoda</taxon>
        <taxon>Chromadorea</taxon>
        <taxon>Rhabditida</taxon>
        <taxon>Tylenchina</taxon>
        <taxon>Panagrolaimomorpha</taxon>
        <taxon>Panagrolaimoidea</taxon>
        <taxon>Panagrolaimidae</taxon>
        <taxon>Panagrolaimus</taxon>
    </lineage>
</organism>
<dbReference type="WBParaSite" id="PDA_v2.g9536.t1">
    <property type="protein sequence ID" value="PDA_v2.g9536.t1"/>
    <property type="gene ID" value="PDA_v2.g9536"/>
</dbReference>
<dbReference type="AlphaFoldDB" id="A0A914QYW2"/>
<proteinExistence type="predicted"/>
<evidence type="ECO:0000313" key="1">
    <source>
        <dbReference type="Proteomes" id="UP000887578"/>
    </source>
</evidence>
<sequence>MEKLDKLFINKKAKSCLAFFEGNNTAFSLTVFDDKTDEVIIKFSIDSFNIIEEIIKSTVISKFKAVIFDVFNYESFAPLFQSNHEFCQAIKEKFTKAEIPTFFITSDDWLTTKALVFANYRSKRNDIVSMVKALGDGGIVVQDFKYTPDGYIKLTRHVFKTVKSLINDVFITKFVQLV</sequence>
<evidence type="ECO:0000313" key="2">
    <source>
        <dbReference type="WBParaSite" id="PDA_v2.g9536.t1"/>
    </source>
</evidence>
<protein>
    <submittedName>
        <fullName evidence="2">Uncharacterized protein</fullName>
    </submittedName>
</protein>
<name>A0A914QYW2_9BILA</name>
<dbReference type="Proteomes" id="UP000887578">
    <property type="component" value="Unplaced"/>
</dbReference>
<accession>A0A914QYW2</accession>